<evidence type="ECO:0000313" key="2">
    <source>
        <dbReference type="Proteomes" id="UP000005239"/>
    </source>
</evidence>
<reference evidence="2" key="1">
    <citation type="journal article" date="2008" name="Nat. Genet.">
        <title>The Pristionchus pacificus genome provides a unique perspective on nematode lifestyle and parasitism.</title>
        <authorList>
            <person name="Dieterich C."/>
            <person name="Clifton S.W."/>
            <person name="Schuster L.N."/>
            <person name="Chinwalla A."/>
            <person name="Delehaunty K."/>
            <person name="Dinkelacker I."/>
            <person name="Fulton L."/>
            <person name="Fulton R."/>
            <person name="Godfrey J."/>
            <person name="Minx P."/>
            <person name="Mitreva M."/>
            <person name="Roeseler W."/>
            <person name="Tian H."/>
            <person name="Witte H."/>
            <person name="Yang S.P."/>
            <person name="Wilson R.K."/>
            <person name="Sommer R.J."/>
        </authorList>
    </citation>
    <scope>NUCLEOTIDE SEQUENCE [LARGE SCALE GENOMIC DNA]</scope>
    <source>
        <strain evidence="2">PS312</strain>
    </source>
</reference>
<protein>
    <submittedName>
        <fullName evidence="1">Uncharacterized protein</fullName>
    </submittedName>
</protein>
<proteinExistence type="predicted"/>
<gene>
    <name evidence="1" type="primary">WBGene00093854</name>
</gene>
<dbReference type="AlphaFoldDB" id="A0A2A6B7R6"/>
<keyword evidence="2" id="KW-1185">Reference proteome</keyword>
<evidence type="ECO:0000313" key="1">
    <source>
        <dbReference type="EnsemblMetazoa" id="PPA04300.1"/>
    </source>
</evidence>
<accession>A0A2A6B7R6</accession>
<dbReference type="Proteomes" id="UP000005239">
    <property type="component" value="Unassembled WGS sequence"/>
</dbReference>
<organism evidence="1 2">
    <name type="scientific">Pristionchus pacificus</name>
    <name type="common">Parasitic nematode worm</name>
    <dbReference type="NCBI Taxonomy" id="54126"/>
    <lineage>
        <taxon>Eukaryota</taxon>
        <taxon>Metazoa</taxon>
        <taxon>Ecdysozoa</taxon>
        <taxon>Nematoda</taxon>
        <taxon>Chromadorea</taxon>
        <taxon>Rhabditida</taxon>
        <taxon>Rhabditina</taxon>
        <taxon>Diplogasteromorpha</taxon>
        <taxon>Diplogasteroidea</taxon>
        <taxon>Neodiplogasteridae</taxon>
        <taxon>Pristionchus</taxon>
    </lineage>
</organism>
<dbReference type="EnsemblMetazoa" id="PPA04300.1">
    <property type="protein sequence ID" value="PPA04300.1"/>
    <property type="gene ID" value="WBGene00093854"/>
</dbReference>
<reference evidence="1" key="2">
    <citation type="submission" date="2022-06" db="UniProtKB">
        <authorList>
            <consortium name="EnsemblMetazoa"/>
        </authorList>
    </citation>
    <scope>IDENTIFICATION</scope>
    <source>
        <strain evidence="1">PS312</strain>
    </source>
</reference>
<sequence>MGRYYDDYSYSAPHRTYSEDEIVGISIGLFIVCIVVPQQAQMQWAQMNQMGGAPRYYPPQAAPITPV</sequence>
<name>A0A2A6B7R6_PRIPA</name>
<accession>A0A8R1U787</accession>